<evidence type="ECO:0000256" key="3">
    <source>
        <dbReference type="ARBA" id="ARBA00022679"/>
    </source>
</evidence>
<dbReference type="PANTHER" id="PTHR22926:SF3">
    <property type="entry name" value="UNDECAPRENYL-PHOSPHATE ALPHA-N-ACETYLGLUCOSAMINYL 1-PHOSPHATE TRANSFERASE"/>
    <property type="match status" value="1"/>
</dbReference>
<proteinExistence type="predicted"/>
<accession>A0A1H6F589</accession>
<dbReference type="InterPro" id="IPR000715">
    <property type="entry name" value="Glycosyl_transferase_4"/>
</dbReference>
<keyword evidence="10" id="KW-1185">Reference proteome</keyword>
<evidence type="ECO:0000256" key="8">
    <source>
        <dbReference type="SAM" id="Phobius"/>
    </source>
</evidence>
<keyword evidence="2" id="KW-1003">Cell membrane</keyword>
<keyword evidence="5 8" id="KW-1133">Transmembrane helix</keyword>
<feature type="transmembrane region" description="Helical" evidence="8">
    <location>
        <begin position="288"/>
        <end position="307"/>
    </location>
</feature>
<feature type="transmembrane region" description="Helical" evidence="8">
    <location>
        <begin position="158"/>
        <end position="176"/>
    </location>
</feature>
<name>A0A1H6F589_9GAMM</name>
<dbReference type="Proteomes" id="UP000236724">
    <property type="component" value="Unassembled WGS sequence"/>
</dbReference>
<dbReference type="PANTHER" id="PTHR22926">
    <property type="entry name" value="PHOSPHO-N-ACETYLMURAMOYL-PENTAPEPTIDE-TRANSFERASE"/>
    <property type="match status" value="1"/>
</dbReference>
<protein>
    <submittedName>
        <fullName evidence="9">Putative undecaprenyl-phosphate N-acetylglucosaminyl 1-phosphate transferase</fullName>
        <ecNumber evidence="9">2.7.8.33</ecNumber>
    </submittedName>
</protein>
<sequence>MNMLLAAPTGIFIFSLLLTWGLVHSAGFSLAHPNERSLHVHPTPRTGGLAILIALVLGCALLWSQLSGINDLHWIFNATLLIALISFIDDCHPLSPVVRFPIHFMAAALLLGGADLWVLALPLPGLEWVFPGWLSLLFSLLFVVWMTNLYNFMDGMNGFAAGMAVFGFGGLALLGALAGDSVFALLNSLIVAACLGFLVFNFDPARIFMGDVGASLLGFLAAALSLWGSQLSLFPLWVALLLFSPFIVDATVTLLRRGWRKQKVWQAHRTHYYQRLVQAGWGHKKTSLYAYALMAFCLLCALFAMLTPVNWHGLWLVFILVFYTSLLLFLETIAAPFAD</sequence>
<feature type="transmembrane region" description="Helical" evidence="8">
    <location>
        <begin position="128"/>
        <end position="146"/>
    </location>
</feature>
<dbReference type="GO" id="GO:0046872">
    <property type="term" value="F:metal ion binding"/>
    <property type="evidence" value="ECO:0007669"/>
    <property type="project" value="UniProtKB-KW"/>
</dbReference>
<feature type="transmembrane region" description="Helical" evidence="8">
    <location>
        <begin position="207"/>
        <end position="228"/>
    </location>
</feature>
<evidence type="ECO:0000256" key="6">
    <source>
        <dbReference type="ARBA" id="ARBA00023136"/>
    </source>
</evidence>
<dbReference type="Pfam" id="PF00953">
    <property type="entry name" value="Glycos_transf_4"/>
    <property type="match status" value="1"/>
</dbReference>
<keyword evidence="4 8" id="KW-0812">Transmembrane</keyword>
<dbReference type="GO" id="GO:0009103">
    <property type="term" value="P:lipopolysaccharide biosynthetic process"/>
    <property type="evidence" value="ECO:0007669"/>
    <property type="project" value="TreeGrafter"/>
</dbReference>
<keyword evidence="6 8" id="KW-0472">Membrane</keyword>
<feature type="transmembrane region" description="Helical" evidence="8">
    <location>
        <begin position="234"/>
        <end position="255"/>
    </location>
</feature>
<evidence type="ECO:0000313" key="9">
    <source>
        <dbReference type="EMBL" id="SEH04551.1"/>
    </source>
</evidence>
<dbReference type="EMBL" id="FMSV02000059">
    <property type="protein sequence ID" value="SEH04551.1"/>
    <property type="molecule type" value="Genomic_DNA"/>
</dbReference>
<feature type="transmembrane region" description="Helical" evidence="8">
    <location>
        <begin position="100"/>
        <end position="122"/>
    </location>
</feature>
<feature type="transmembrane region" description="Helical" evidence="8">
    <location>
        <begin position="182"/>
        <end position="200"/>
    </location>
</feature>
<dbReference type="CDD" id="cd06854">
    <property type="entry name" value="GT_WbpL_WbcO_like"/>
    <property type="match status" value="1"/>
</dbReference>
<evidence type="ECO:0000256" key="2">
    <source>
        <dbReference type="ARBA" id="ARBA00022475"/>
    </source>
</evidence>
<dbReference type="GO" id="GO:0044038">
    <property type="term" value="P:cell wall macromolecule biosynthetic process"/>
    <property type="evidence" value="ECO:0007669"/>
    <property type="project" value="TreeGrafter"/>
</dbReference>
<feature type="binding site" evidence="7">
    <location>
        <position position="211"/>
    </location>
    <ligand>
        <name>Mg(2+)</name>
        <dbReference type="ChEBI" id="CHEBI:18420"/>
    </ligand>
</feature>
<evidence type="ECO:0000256" key="5">
    <source>
        <dbReference type="ARBA" id="ARBA00022989"/>
    </source>
</evidence>
<evidence type="ECO:0000256" key="4">
    <source>
        <dbReference type="ARBA" id="ARBA00022692"/>
    </source>
</evidence>
<reference evidence="9 10" key="1">
    <citation type="submission" date="2016-10" db="EMBL/GenBank/DDBJ databases">
        <authorList>
            <person name="de Groot N.N."/>
        </authorList>
    </citation>
    <scope>NUCLEOTIDE SEQUENCE [LARGE SCALE GENOMIC DNA]</scope>
    <source>
        <strain evidence="9">MBHS1</strain>
    </source>
</reference>
<dbReference type="EC" id="2.7.8.33" evidence="9"/>
<feature type="transmembrane region" description="Helical" evidence="8">
    <location>
        <begin position="313"/>
        <end position="338"/>
    </location>
</feature>
<dbReference type="GO" id="GO:0071555">
    <property type="term" value="P:cell wall organization"/>
    <property type="evidence" value="ECO:0007669"/>
    <property type="project" value="TreeGrafter"/>
</dbReference>
<feature type="transmembrane region" description="Helical" evidence="8">
    <location>
        <begin position="47"/>
        <end position="66"/>
    </location>
</feature>
<keyword evidence="7" id="KW-0460">Magnesium</keyword>
<evidence type="ECO:0000256" key="1">
    <source>
        <dbReference type="ARBA" id="ARBA00004651"/>
    </source>
</evidence>
<comment type="cofactor">
    <cofactor evidence="7">
        <name>Mg(2+)</name>
        <dbReference type="ChEBI" id="CHEBI:18420"/>
    </cofactor>
</comment>
<organism evidence="9 10">
    <name type="scientific">Candidatus Venteria ishoeyi</name>
    <dbReference type="NCBI Taxonomy" id="1899563"/>
    <lineage>
        <taxon>Bacteria</taxon>
        <taxon>Pseudomonadati</taxon>
        <taxon>Pseudomonadota</taxon>
        <taxon>Gammaproteobacteria</taxon>
        <taxon>Thiotrichales</taxon>
        <taxon>Thiotrichaceae</taxon>
        <taxon>Venteria</taxon>
    </lineage>
</organism>
<dbReference type="GO" id="GO:0036380">
    <property type="term" value="F:UDP-N-acetylglucosamine-undecaprenyl-phosphate N-acetylglucosaminephosphotransferase activity"/>
    <property type="evidence" value="ECO:0007669"/>
    <property type="project" value="UniProtKB-EC"/>
</dbReference>
<dbReference type="AlphaFoldDB" id="A0A1H6F589"/>
<feature type="transmembrane region" description="Helical" evidence="8">
    <location>
        <begin position="6"/>
        <end position="26"/>
    </location>
</feature>
<dbReference type="OrthoDB" id="9783652at2"/>
<keyword evidence="3 9" id="KW-0808">Transferase</keyword>
<gene>
    <name evidence="9" type="primary">tagO</name>
    <name evidence="9" type="ORF">MBHS_00398</name>
</gene>
<evidence type="ECO:0000313" key="10">
    <source>
        <dbReference type="Proteomes" id="UP000236724"/>
    </source>
</evidence>
<evidence type="ECO:0000256" key="7">
    <source>
        <dbReference type="PIRSR" id="PIRSR600715-1"/>
    </source>
</evidence>
<feature type="transmembrane region" description="Helical" evidence="8">
    <location>
        <begin position="72"/>
        <end position="88"/>
    </location>
</feature>
<dbReference type="GO" id="GO:0005886">
    <property type="term" value="C:plasma membrane"/>
    <property type="evidence" value="ECO:0007669"/>
    <property type="project" value="UniProtKB-SubCell"/>
</dbReference>
<comment type="subcellular location">
    <subcellularLocation>
        <location evidence="1">Cell membrane</location>
        <topology evidence="1">Multi-pass membrane protein</topology>
    </subcellularLocation>
</comment>
<dbReference type="RefSeq" id="WP_103918604.1">
    <property type="nucleotide sequence ID" value="NZ_FMSV02000059.1"/>
</dbReference>
<keyword evidence="7" id="KW-0479">Metal-binding</keyword>
<feature type="binding site" evidence="7">
    <location>
        <position position="151"/>
    </location>
    <ligand>
        <name>Mg(2+)</name>
        <dbReference type="ChEBI" id="CHEBI:18420"/>
    </ligand>
</feature>